<dbReference type="SUPFAM" id="SSF81296">
    <property type="entry name" value="E set domains"/>
    <property type="match status" value="1"/>
</dbReference>
<comment type="similarity">
    <text evidence="1">Belongs to the glycosyl hydrolase 13 family.</text>
</comment>
<sequence>MVSIRRSFEAYVDDMNIITVLIPAEQKEIIKPPFRLETETTDFPLAVREECRLEATYKYVCVSDRPVTFGKIHAVRASSGDKTDLQIGAVIRTDTFDDSFYYDGELGAVYTADYTEFKVWAPAATSAAVKLSHPNKSGRIFQMIRMDKGVYTVTVNGDLHGYEYVFCICNNSEWAETVDPYAKAVTVNGEKGVVLRPDQMKWADKLKPFSNPVDAVIYEMHIRDFSIHENSGMKNKGKYLALTETDTQTTNGCSSGLAYIKELGVTHVELLPVNDFAGVNEEKPLDAYNWGYNPLHFFAPEGSYASNPHDPQTRKTELKQMIKTLHQHGLRVILDVVFNHVYERENSPFEKTVPGYFFRHDEFGMPSNGTGVGNDIASERRMARKFIADCVIYWIEEYDADGFRFDLLGILDIDTVLYMKEKATAVKPGILLFGEGWDLATPLPHEQKATLANAAKMPGIGFFNDMFRDAVKGNTFHLTAAGFALGSGEAAGNVMHGIAGSSGWKALLAPIVPEPSQSINYVESHDNHTFWDKMGFVLSQETDSRKRSRQRLAAAIILLAQGVPFIHSGQEFFRTKQGVENSYQSSDSINQLDWDRRETFKEDVDYIRRLISLRRTHPAFRLNSAADIQSHLECLTLKEHLIAYRLYDLNGIDEWEDIIVIHHASPDFVEWKLPNDKTYRLLCDTSGLHHDPKEIKKAVAVNGIGTVILYLASDLKSFA</sequence>
<accession>A0A9Q4HFX0</accession>
<dbReference type="InterPro" id="IPR013780">
    <property type="entry name" value="Glyco_hydro_b"/>
</dbReference>
<dbReference type="Gene3D" id="2.60.40.2320">
    <property type="match status" value="1"/>
</dbReference>
<dbReference type="EC" id="3.2.1.41" evidence="3"/>
<feature type="domain" description="Glycosyl hydrolase family 13 catalytic" evidence="2">
    <location>
        <begin position="219"/>
        <end position="614"/>
    </location>
</feature>
<dbReference type="CDD" id="cd11341">
    <property type="entry name" value="AmyAc_Pullulanase_LD-like"/>
    <property type="match status" value="1"/>
</dbReference>
<dbReference type="InterPro" id="IPR014756">
    <property type="entry name" value="Ig_E-set"/>
</dbReference>
<evidence type="ECO:0000313" key="4">
    <source>
        <dbReference type="Proteomes" id="UP001078573"/>
    </source>
</evidence>
<dbReference type="Pfam" id="PF00128">
    <property type="entry name" value="Alpha-amylase"/>
    <property type="match status" value="1"/>
</dbReference>
<dbReference type="Pfam" id="PF02922">
    <property type="entry name" value="CBM_48"/>
    <property type="match status" value="1"/>
</dbReference>
<dbReference type="GO" id="GO:0051060">
    <property type="term" value="F:pullulanase activity"/>
    <property type="evidence" value="ECO:0007669"/>
    <property type="project" value="UniProtKB-EC"/>
</dbReference>
<dbReference type="SUPFAM" id="SSF51445">
    <property type="entry name" value="(Trans)glycosidases"/>
    <property type="match status" value="1"/>
</dbReference>
<reference evidence="3" key="1">
    <citation type="submission" date="2022-02" db="EMBL/GenBank/DDBJ databases">
        <title>Crop Bioprotection Bacillus Genome Sequencing.</title>
        <authorList>
            <person name="Dunlap C."/>
        </authorList>
    </citation>
    <scope>NUCLEOTIDE SEQUENCE</scope>
    <source>
        <strain evidence="3">WR1O2A-53</strain>
    </source>
</reference>
<dbReference type="PANTHER" id="PTHR43002">
    <property type="entry name" value="GLYCOGEN DEBRANCHING ENZYME"/>
    <property type="match status" value="1"/>
</dbReference>
<keyword evidence="3" id="KW-0326">Glycosidase</keyword>
<dbReference type="NCBIfam" id="TIGR02104">
    <property type="entry name" value="pulA_typeI"/>
    <property type="match status" value="1"/>
</dbReference>
<keyword evidence="3" id="KW-0378">Hydrolase</keyword>
<dbReference type="Gene3D" id="2.60.40.1180">
    <property type="entry name" value="Golgi alpha-mannosidase II"/>
    <property type="match status" value="1"/>
</dbReference>
<name>A0A9Q4HFX0_BACSC</name>
<dbReference type="SMART" id="SM00642">
    <property type="entry name" value="Aamy"/>
    <property type="match status" value="1"/>
</dbReference>
<dbReference type="InterPro" id="IPR006047">
    <property type="entry name" value="GH13_cat_dom"/>
</dbReference>
<dbReference type="AlphaFoldDB" id="A0A9Q4HFX0"/>
<evidence type="ECO:0000256" key="1">
    <source>
        <dbReference type="ARBA" id="ARBA00008061"/>
    </source>
</evidence>
<dbReference type="InterPro" id="IPR011840">
    <property type="entry name" value="PulA_typeI"/>
</dbReference>
<evidence type="ECO:0000313" key="3">
    <source>
        <dbReference type="EMBL" id="MCY8455518.1"/>
    </source>
</evidence>
<dbReference type="Gene3D" id="3.20.20.80">
    <property type="entry name" value="Glycosidases"/>
    <property type="match status" value="1"/>
</dbReference>
<dbReference type="Proteomes" id="UP001078573">
    <property type="component" value="Unassembled WGS sequence"/>
</dbReference>
<dbReference type="InterPro" id="IPR004193">
    <property type="entry name" value="Glyco_hydro_13_N"/>
</dbReference>
<dbReference type="InterPro" id="IPR017853">
    <property type="entry name" value="GH"/>
</dbReference>
<dbReference type="InterPro" id="IPR013783">
    <property type="entry name" value="Ig-like_fold"/>
</dbReference>
<organism evidence="3 4">
    <name type="scientific">Bacillus spizizenii</name>
    <name type="common">Bacillus subtilis subsp. spizizenii</name>
    <dbReference type="NCBI Taxonomy" id="96241"/>
    <lineage>
        <taxon>Bacteria</taxon>
        <taxon>Bacillati</taxon>
        <taxon>Bacillota</taxon>
        <taxon>Bacilli</taxon>
        <taxon>Bacillales</taxon>
        <taxon>Bacillaceae</taxon>
        <taxon>Bacillus</taxon>
    </lineage>
</organism>
<dbReference type="CDD" id="cd02860">
    <property type="entry name" value="E_set_Pullulanase"/>
    <property type="match status" value="1"/>
</dbReference>
<dbReference type="Pfam" id="PF21653">
    <property type="entry name" value="pulA_all-beta"/>
    <property type="match status" value="1"/>
</dbReference>
<dbReference type="Pfam" id="PF17999">
    <property type="entry name" value="PulA_N1"/>
    <property type="match status" value="1"/>
</dbReference>
<gene>
    <name evidence="3" type="primary">pulA</name>
    <name evidence="3" type="ORF">MOC89_01245</name>
</gene>
<dbReference type="InterPro" id="IPR049117">
    <property type="entry name" value="pulA_all-beta"/>
</dbReference>
<evidence type="ECO:0000259" key="2">
    <source>
        <dbReference type="SMART" id="SM00642"/>
    </source>
</evidence>
<dbReference type="InterPro" id="IPR040697">
    <property type="entry name" value="PulA_N1"/>
</dbReference>
<dbReference type="EMBL" id="JALAPQ010000002">
    <property type="protein sequence ID" value="MCY8455518.1"/>
    <property type="molecule type" value="Genomic_DNA"/>
</dbReference>
<dbReference type="Gene3D" id="2.60.40.10">
    <property type="entry name" value="Immunoglobulins"/>
    <property type="match status" value="1"/>
</dbReference>
<comment type="caution">
    <text evidence="3">The sequence shown here is derived from an EMBL/GenBank/DDBJ whole genome shotgun (WGS) entry which is preliminary data.</text>
</comment>
<dbReference type="GO" id="GO:0005975">
    <property type="term" value="P:carbohydrate metabolic process"/>
    <property type="evidence" value="ECO:0007669"/>
    <property type="project" value="InterPro"/>
</dbReference>
<protein>
    <submittedName>
        <fullName evidence="3">Type I pullulanase</fullName>
        <ecNumber evidence="3">3.2.1.41</ecNumber>
    </submittedName>
</protein>
<proteinExistence type="inferred from homology"/>